<organism evidence="2 3">
    <name type="scientific">Candidatus Criblamydia sequanensis CRIB-18</name>
    <dbReference type="NCBI Taxonomy" id="1437425"/>
    <lineage>
        <taxon>Bacteria</taxon>
        <taxon>Pseudomonadati</taxon>
        <taxon>Chlamydiota</taxon>
        <taxon>Chlamydiia</taxon>
        <taxon>Parachlamydiales</taxon>
        <taxon>Candidatus Criblamydiaceae</taxon>
        <taxon>Candidatus Criblamydia</taxon>
    </lineage>
</organism>
<dbReference type="Pfam" id="PF13593">
    <property type="entry name" value="SBF_like"/>
    <property type="match status" value="1"/>
</dbReference>
<keyword evidence="1" id="KW-0812">Transmembrane</keyword>
<dbReference type="RefSeq" id="WP_041016858.1">
    <property type="nucleotide sequence ID" value="NZ_CCEJ010000003.1"/>
</dbReference>
<reference evidence="2" key="1">
    <citation type="submission" date="2013-12" db="EMBL/GenBank/DDBJ databases">
        <authorList>
            <person name="Linke B."/>
        </authorList>
    </citation>
    <scope>NUCLEOTIDE SEQUENCE [LARGE SCALE GENOMIC DNA]</scope>
    <source>
        <strain evidence="2">CRIB-18</strain>
    </source>
</reference>
<name>A0A090D163_9BACT</name>
<evidence type="ECO:0000313" key="2">
    <source>
        <dbReference type="EMBL" id="CDR33353.1"/>
    </source>
</evidence>
<keyword evidence="1" id="KW-0472">Membrane</keyword>
<dbReference type="GO" id="GO:0005886">
    <property type="term" value="C:plasma membrane"/>
    <property type="evidence" value="ECO:0007669"/>
    <property type="project" value="TreeGrafter"/>
</dbReference>
<feature type="transmembrane region" description="Helical" evidence="1">
    <location>
        <begin position="165"/>
        <end position="184"/>
    </location>
</feature>
<protein>
    <submittedName>
        <fullName evidence="2">Na+-dependent transporter</fullName>
    </submittedName>
</protein>
<accession>A0A090D163</accession>
<sequence length="324" mass="36553">MRKQDIVFLACAVFLFILAFSFPSIGSKGSLLHPEKATSFLAALIFFINGIEIKKEKWFEFFYLRDCLLIQAATFLISVLIGLLLHELFFKNFYLSPLILAGIVLLSSLPTTVASASIFTKIAEGDSTFTLINSIIGNTLGLFIVPLITGYFIPNWHRESFDTGLLALNLFLIALLPFSLGLALRKLNPGDAIKLFLKYFQRFLLLAIVYLSLSESFFQIDNDFLSAKISYPILLLETFILYLLFLALSFILSRFMAFSRKRKIASIFILTQKTAVLGIPLAESFFLSSSEQSFLLFPLLFYTLIQWTGSSALLFLLGQKEKLN</sequence>
<comment type="caution">
    <text evidence="2">The sequence shown here is derived from an EMBL/GenBank/DDBJ whole genome shotgun (WGS) entry which is preliminary data.</text>
</comment>
<dbReference type="Proteomes" id="UP000031552">
    <property type="component" value="Unassembled WGS sequence"/>
</dbReference>
<evidence type="ECO:0000313" key="3">
    <source>
        <dbReference type="Proteomes" id="UP000031552"/>
    </source>
</evidence>
<dbReference type="STRING" id="1437425.CSEC_0518"/>
<dbReference type="eggNOG" id="COG0385">
    <property type="taxonomic scope" value="Bacteria"/>
</dbReference>
<dbReference type="OrthoDB" id="9792271at2"/>
<dbReference type="AlphaFoldDB" id="A0A090D163"/>
<dbReference type="PANTHER" id="PTHR18640">
    <property type="entry name" value="SOLUTE CARRIER FAMILY 10 MEMBER 7"/>
    <property type="match status" value="1"/>
</dbReference>
<dbReference type="PANTHER" id="PTHR18640:SF5">
    <property type="entry name" value="SODIUM_BILE ACID COTRANSPORTER 7"/>
    <property type="match status" value="1"/>
</dbReference>
<feature type="transmembrane region" description="Helical" evidence="1">
    <location>
        <begin position="67"/>
        <end position="86"/>
    </location>
</feature>
<feature type="transmembrane region" description="Helical" evidence="1">
    <location>
        <begin position="233"/>
        <end position="252"/>
    </location>
</feature>
<dbReference type="InterPro" id="IPR038770">
    <property type="entry name" value="Na+/solute_symporter_sf"/>
</dbReference>
<evidence type="ECO:0000256" key="1">
    <source>
        <dbReference type="SAM" id="Phobius"/>
    </source>
</evidence>
<keyword evidence="3" id="KW-1185">Reference proteome</keyword>
<feature type="transmembrane region" description="Helical" evidence="1">
    <location>
        <begin position="264"/>
        <end position="282"/>
    </location>
</feature>
<keyword evidence="1" id="KW-1133">Transmembrane helix</keyword>
<gene>
    <name evidence="2" type="ORF">CSEC_0518</name>
</gene>
<dbReference type="InterPro" id="IPR016833">
    <property type="entry name" value="Put_Na-Bile_cotransptr"/>
</dbReference>
<feature type="transmembrane region" description="Helical" evidence="1">
    <location>
        <begin position="294"/>
        <end position="317"/>
    </location>
</feature>
<feature type="transmembrane region" description="Helical" evidence="1">
    <location>
        <begin position="37"/>
        <end position="55"/>
    </location>
</feature>
<proteinExistence type="predicted"/>
<feature type="transmembrane region" description="Helical" evidence="1">
    <location>
        <begin position="98"/>
        <end position="119"/>
    </location>
</feature>
<reference evidence="2" key="2">
    <citation type="submission" date="2014-09" db="EMBL/GenBank/DDBJ databases">
        <title>Criblamydia sequanensis harbors a mega-plasmid encoding arsenite resistance.</title>
        <authorList>
            <person name="Bertelli C."/>
            <person name="Goesmann A."/>
            <person name="Greub G."/>
        </authorList>
    </citation>
    <scope>NUCLEOTIDE SEQUENCE [LARGE SCALE GENOMIC DNA]</scope>
    <source>
        <strain evidence="2">CRIB-18</strain>
    </source>
</reference>
<dbReference type="EMBL" id="CCEJ010000003">
    <property type="protein sequence ID" value="CDR33353.1"/>
    <property type="molecule type" value="Genomic_DNA"/>
</dbReference>
<feature type="transmembrane region" description="Helical" evidence="1">
    <location>
        <begin position="131"/>
        <end position="153"/>
    </location>
</feature>
<dbReference type="Gene3D" id="1.20.1530.20">
    <property type="match status" value="1"/>
</dbReference>